<organism evidence="1 2">
    <name type="scientific">Vibrio phage vB_VpS_PG07</name>
    <dbReference type="NCBI Taxonomy" id="2301664"/>
    <lineage>
        <taxon>Viruses</taxon>
        <taxon>Duplodnaviria</taxon>
        <taxon>Heunggongvirae</taxon>
        <taxon>Uroviricota</taxon>
        <taxon>Caudoviricetes</taxon>
        <taxon>Demerecviridae</taxon>
        <taxon>Pogseptimavirus</taxon>
        <taxon>Pogseptimavirus PG07</taxon>
    </lineage>
</organism>
<dbReference type="EMBL" id="MH645904">
    <property type="protein sequence ID" value="AXQ66635.1"/>
    <property type="molecule type" value="Genomic_DNA"/>
</dbReference>
<protein>
    <submittedName>
        <fullName evidence="1">Uncharacterized protein</fullName>
    </submittedName>
</protein>
<dbReference type="GeneID" id="54999360"/>
<name>A0A385E6Q7_9CAUD</name>
<sequence>MKGQIRAFTCISKDRYKPKNLIVVLEVKDEVVRFAYLGSSSRHRRSMTKSSFLQQTERYF</sequence>
<proteinExistence type="predicted"/>
<accession>A0A385E6Q7</accession>
<reference evidence="1 2" key="1">
    <citation type="submission" date="2018-07" db="EMBL/GenBank/DDBJ databases">
        <title>Sequencing of PG07.</title>
        <authorList>
            <person name="Ding T."/>
        </authorList>
    </citation>
    <scope>NUCLEOTIDE SEQUENCE [LARGE SCALE GENOMIC DNA]</scope>
</reference>
<dbReference type="Proteomes" id="UP000263435">
    <property type="component" value="Segment"/>
</dbReference>
<evidence type="ECO:0000313" key="1">
    <source>
        <dbReference type="EMBL" id="AXQ66635.1"/>
    </source>
</evidence>
<dbReference type="RefSeq" id="YP_009808457.1">
    <property type="nucleotide sequence ID" value="NC_048041.1"/>
</dbReference>
<dbReference type="KEGG" id="vg:54999360"/>
<keyword evidence="2" id="KW-1185">Reference proteome</keyword>
<evidence type="ECO:0000313" key="2">
    <source>
        <dbReference type="Proteomes" id="UP000263435"/>
    </source>
</evidence>